<sequence length="359" mass="39945">MRRLDLYVATEFLGPFLVTAVGFVLLLITSTIFQLTDLLVVQRADPAVTFSLLALKVPAALSIALPIAALFGTLLSAGRLVRDGEMTVMRSAGLSVARIGLPVLLLGAAISVLTYALNEYVVPQANHRYEIMLRRAVLADPVPAISENVFFRGTPTHWFYVRRVDRSTRELLDALVYELRPDSFPVIYTARRGWYEGRTWHLEDVTMKRLDADGFVQVESSMKRYEMTLAEPTEAYLGSQKSAEEMSRRELGDEIRRLRKAGVVARSLWVEYHIKLSLPMAALVMTLLGLPLSLYGRRGGRAFGAAASLGLVLLYYVVFALFRSLGNSGAVEPLAAAWMPNLLYLAAAAWLFLRAEWAE</sequence>
<dbReference type="PANTHER" id="PTHR33529:SF6">
    <property type="entry name" value="YJGP_YJGQ FAMILY PERMEASE"/>
    <property type="match status" value="1"/>
</dbReference>
<evidence type="ECO:0000256" key="4">
    <source>
        <dbReference type="ARBA" id="ARBA00022989"/>
    </source>
</evidence>
<evidence type="ECO:0000256" key="1">
    <source>
        <dbReference type="ARBA" id="ARBA00004651"/>
    </source>
</evidence>
<keyword evidence="3 6" id="KW-0812">Transmembrane</keyword>
<dbReference type="PANTHER" id="PTHR33529">
    <property type="entry name" value="SLR0882 PROTEIN-RELATED"/>
    <property type="match status" value="1"/>
</dbReference>
<dbReference type="InterPro" id="IPR005495">
    <property type="entry name" value="LptG/LptF_permease"/>
</dbReference>
<keyword evidence="5 6" id="KW-0472">Membrane</keyword>
<evidence type="ECO:0000256" key="6">
    <source>
        <dbReference type="SAM" id="Phobius"/>
    </source>
</evidence>
<organism evidence="7 8">
    <name type="scientific">Carboxydichorda subterranea</name>
    <dbReference type="NCBI Taxonomy" id="3109565"/>
    <lineage>
        <taxon>Bacteria</taxon>
        <taxon>Bacillati</taxon>
        <taxon>Bacillota</taxon>
        <taxon>Limnochordia</taxon>
        <taxon>Limnochordales</taxon>
        <taxon>Geochordaceae</taxon>
        <taxon>Carboxydichorda</taxon>
    </lineage>
</organism>
<feature type="transmembrane region" description="Helical" evidence="6">
    <location>
        <begin position="53"/>
        <end position="75"/>
    </location>
</feature>
<dbReference type="RefSeq" id="WP_324716180.1">
    <property type="nucleotide sequence ID" value="NZ_CP141615.1"/>
</dbReference>
<reference evidence="7 8" key="1">
    <citation type="journal article" date="2024" name="Front. Microbiol.">
        <title>Novel thermophilic genera Geochorda gen. nov. and Carboxydochorda gen. nov. from the deep terrestrial subsurface reveal the ecophysiological diversity in the class Limnochordia.</title>
        <authorList>
            <person name="Karnachuk O.V."/>
            <person name="Lukina A.P."/>
            <person name="Avakyan M.R."/>
            <person name="Kadnikov V.V."/>
            <person name="Begmatov S."/>
            <person name="Beletsky A.V."/>
            <person name="Vlasova K.G."/>
            <person name="Novikov A.A."/>
            <person name="Shcherbakova V.A."/>
            <person name="Mardanov A.V."/>
            <person name="Ravin N.V."/>
        </authorList>
    </citation>
    <scope>NUCLEOTIDE SEQUENCE [LARGE SCALE GENOMIC DNA]</scope>
    <source>
        <strain evidence="7 8">L945</strain>
    </source>
</reference>
<comment type="subcellular location">
    <subcellularLocation>
        <location evidence="1">Cell membrane</location>
        <topology evidence="1">Multi-pass membrane protein</topology>
    </subcellularLocation>
</comment>
<feature type="transmembrane region" description="Helical" evidence="6">
    <location>
        <begin position="334"/>
        <end position="353"/>
    </location>
</feature>
<feature type="transmembrane region" description="Helical" evidence="6">
    <location>
        <begin position="302"/>
        <end position="322"/>
    </location>
</feature>
<dbReference type="Pfam" id="PF03739">
    <property type="entry name" value="LptF_LptG"/>
    <property type="match status" value="1"/>
</dbReference>
<dbReference type="Proteomes" id="UP001332192">
    <property type="component" value="Chromosome"/>
</dbReference>
<feature type="transmembrane region" description="Helical" evidence="6">
    <location>
        <begin position="276"/>
        <end position="295"/>
    </location>
</feature>
<evidence type="ECO:0000313" key="8">
    <source>
        <dbReference type="Proteomes" id="UP001332192"/>
    </source>
</evidence>
<name>A0ABZ1BWE2_9FIRM</name>
<keyword evidence="4 6" id="KW-1133">Transmembrane helix</keyword>
<proteinExistence type="predicted"/>
<evidence type="ECO:0000256" key="3">
    <source>
        <dbReference type="ARBA" id="ARBA00022692"/>
    </source>
</evidence>
<feature type="transmembrane region" description="Helical" evidence="6">
    <location>
        <begin position="12"/>
        <end position="33"/>
    </location>
</feature>
<feature type="transmembrane region" description="Helical" evidence="6">
    <location>
        <begin position="96"/>
        <end position="117"/>
    </location>
</feature>
<accession>A0ABZ1BWE2</accession>
<gene>
    <name evidence="7" type="ORF">U7230_12570</name>
</gene>
<protein>
    <submittedName>
        <fullName evidence="7">LptF/LptG family permease</fullName>
    </submittedName>
</protein>
<evidence type="ECO:0000256" key="5">
    <source>
        <dbReference type="ARBA" id="ARBA00023136"/>
    </source>
</evidence>
<evidence type="ECO:0000313" key="7">
    <source>
        <dbReference type="EMBL" id="WRP16908.1"/>
    </source>
</evidence>
<keyword evidence="2" id="KW-1003">Cell membrane</keyword>
<evidence type="ECO:0000256" key="2">
    <source>
        <dbReference type="ARBA" id="ARBA00022475"/>
    </source>
</evidence>
<dbReference type="EMBL" id="CP141615">
    <property type="protein sequence ID" value="WRP16908.1"/>
    <property type="molecule type" value="Genomic_DNA"/>
</dbReference>
<keyword evidence="8" id="KW-1185">Reference proteome</keyword>